<organism evidence="1 2">
    <name type="scientific">Scutellospora calospora</name>
    <dbReference type="NCBI Taxonomy" id="85575"/>
    <lineage>
        <taxon>Eukaryota</taxon>
        <taxon>Fungi</taxon>
        <taxon>Fungi incertae sedis</taxon>
        <taxon>Mucoromycota</taxon>
        <taxon>Glomeromycotina</taxon>
        <taxon>Glomeromycetes</taxon>
        <taxon>Diversisporales</taxon>
        <taxon>Gigasporaceae</taxon>
        <taxon>Scutellospora</taxon>
    </lineage>
</organism>
<accession>A0ACA9MBB4</accession>
<sequence length="418" mass="47886">MNAIATTSAPVVNNWQTDLDNGQAGLNENIRDYLEQNNQNIPVFDLSDDSVQVYNNIVDRLQSPNEDERNRSIEVLADLIANKQINLIMFLRLWHCLIECLKMSTVTDMPYTISNLMGVINNLNLIPFVKSFWTTIKKEWNNIDSHRIYKLYDMIRSFIRALLTRISRDGWNNLPISTMAESTLEDPDVPDGIKYHLCDVYVDEMTFVGNLVEWRIPIAQLLQPFQSPLTKSKNKNLIKKILEDVLEKILTVIPIGYGAFHIRAELTTIIQWMIAIVNNVDTSATCRNQAKIIAQKYIQTITEITDRLSIDTADINDTMEVDIPNGIASSSTSETPNGDRCRRSSKSISWGVNVTRVNYYTIYVIPEYVKDSTVSSNTLVTPSTPPRGILKRRHEEVEIHRMTRSTLMPVKKFREDKN</sequence>
<reference evidence="1" key="1">
    <citation type="submission" date="2021-06" db="EMBL/GenBank/DDBJ databases">
        <authorList>
            <person name="Kallberg Y."/>
            <person name="Tangrot J."/>
            <person name="Rosling A."/>
        </authorList>
    </citation>
    <scope>NUCLEOTIDE SEQUENCE</scope>
    <source>
        <strain evidence="1">AU212A</strain>
    </source>
</reference>
<evidence type="ECO:0000313" key="1">
    <source>
        <dbReference type="EMBL" id="CAG8581922.1"/>
    </source>
</evidence>
<dbReference type="Proteomes" id="UP000789860">
    <property type="component" value="Unassembled WGS sequence"/>
</dbReference>
<protein>
    <submittedName>
        <fullName evidence="1">10977_t:CDS:1</fullName>
    </submittedName>
</protein>
<dbReference type="EMBL" id="CAJVPM010011531">
    <property type="protein sequence ID" value="CAG8581922.1"/>
    <property type="molecule type" value="Genomic_DNA"/>
</dbReference>
<proteinExistence type="predicted"/>
<keyword evidence="2" id="KW-1185">Reference proteome</keyword>
<name>A0ACA9MBB4_9GLOM</name>
<comment type="caution">
    <text evidence="1">The sequence shown here is derived from an EMBL/GenBank/DDBJ whole genome shotgun (WGS) entry which is preliminary data.</text>
</comment>
<evidence type="ECO:0000313" key="2">
    <source>
        <dbReference type="Proteomes" id="UP000789860"/>
    </source>
</evidence>
<gene>
    <name evidence="1" type="ORF">SCALOS_LOCUS6238</name>
</gene>